<keyword evidence="2" id="KW-1185">Reference proteome</keyword>
<protein>
    <recommendedName>
        <fullName evidence="3">Secreted protein</fullName>
    </recommendedName>
</protein>
<accession>A0ABD2C062</accession>
<gene>
    <name evidence="1" type="ORF">V1477_011780</name>
</gene>
<dbReference type="EMBL" id="JAYRBN010000063">
    <property type="protein sequence ID" value="KAL2738421.1"/>
    <property type="molecule type" value="Genomic_DNA"/>
</dbReference>
<comment type="caution">
    <text evidence="1">The sequence shown here is derived from an EMBL/GenBank/DDBJ whole genome shotgun (WGS) entry which is preliminary data.</text>
</comment>
<dbReference type="AlphaFoldDB" id="A0ABD2C062"/>
<evidence type="ECO:0000313" key="2">
    <source>
        <dbReference type="Proteomes" id="UP001607303"/>
    </source>
</evidence>
<evidence type="ECO:0008006" key="3">
    <source>
        <dbReference type="Google" id="ProtNLM"/>
    </source>
</evidence>
<evidence type="ECO:0000313" key="1">
    <source>
        <dbReference type="EMBL" id="KAL2738421.1"/>
    </source>
</evidence>
<sequence>MRTTKSRLRRPLQFLVQLCFVFRRGNLENFADAIRARINEHGDSRLRMTTTKSHLRPTYTVPSSVVLWTPTRELRKFRGCHSGDSRLRMTTTKSHLRPTYTVPSSVVLWTPTRELRKFRGCHSGDSRLRMTTTKSRLRRTFTVPSSVVLWTSTSELRKFHTTGRVSICLKPTVWTVEQSVSGVLYISSLLRSPKLPKRKGISDRGF</sequence>
<dbReference type="Proteomes" id="UP001607303">
    <property type="component" value="Unassembled WGS sequence"/>
</dbReference>
<name>A0ABD2C062_VESMC</name>
<proteinExistence type="predicted"/>
<organism evidence="1 2">
    <name type="scientific">Vespula maculifrons</name>
    <name type="common">Eastern yellow jacket</name>
    <name type="synonym">Wasp</name>
    <dbReference type="NCBI Taxonomy" id="7453"/>
    <lineage>
        <taxon>Eukaryota</taxon>
        <taxon>Metazoa</taxon>
        <taxon>Ecdysozoa</taxon>
        <taxon>Arthropoda</taxon>
        <taxon>Hexapoda</taxon>
        <taxon>Insecta</taxon>
        <taxon>Pterygota</taxon>
        <taxon>Neoptera</taxon>
        <taxon>Endopterygota</taxon>
        <taxon>Hymenoptera</taxon>
        <taxon>Apocrita</taxon>
        <taxon>Aculeata</taxon>
        <taxon>Vespoidea</taxon>
        <taxon>Vespidae</taxon>
        <taxon>Vespinae</taxon>
        <taxon>Vespula</taxon>
    </lineage>
</organism>
<reference evidence="1 2" key="1">
    <citation type="journal article" date="2024" name="Ann. Entomol. Soc. Am.">
        <title>Genomic analyses of the southern and eastern yellowjacket wasps (Hymenoptera: Vespidae) reveal evolutionary signatures of social life.</title>
        <authorList>
            <person name="Catto M.A."/>
            <person name="Caine P.B."/>
            <person name="Orr S.E."/>
            <person name="Hunt B.G."/>
            <person name="Goodisman M.A.D."/>
        </authorList>
    </citation>
    <scope>NUCLEOTIDE SEQUENCE [LARGE SCALE GENOMIC DNA]</scope>
    <source>
        <strain evidence="1">232</strain>
        <tissue evidence="1">Head and thorax</tissue>
    </source>
</reference>